<keyword evidence="2" id="KW-1185">Reference proteome</keyword>
<organism evidence="1 2">
    <name type="scientific">Pistacia atlantica</name>
    <dbReference type="NCBI Taxonomy" id="434234"/>
    <lineage>
        <taxon>Eukaryota</taxon>
        <taxon>Viridiplantae</taxon>
        <taxon>Streptophyta</taxon>
        <taxon>Embryophyta</taxon>
        <taxon>Tracheophyta</taxon>
        <taxon>Spermatophyta</taxon>
        <taxon>Magnoliopsida</taxon>
        <taxon>eudicotyledons</taxon>
        <taxon>Gunneridae</taxon>
        <taxon>Pentapetalae</taxon>
        <taxon>rosids</taxon>
        <taxon>malvids</taxon>
        <taxon>Sapindales</taxon>
        <taxon>Anacardiaceae</taxon>
        <taxon>Pistacia</taxon>
    </lineage>
</organism>
<sequence>MKLALCLCIIWELFCNRKRETKGSGLGAQDEQLLLLVGGEVKLATRGTKLGGGDDGGATMDESNN</sequence>
<evidence type="ECO:0000313" key="2">
    <source>
        <dbReference type="Proteomes" id="UP001164250"/>
    </source>
</evidence>
<protein>
    <submittedName>
        <fullName evidence="1">Uncharacterized protein</fullName>
    </submittedName>
</protein>
<reference evidence="2" key="1">
    <citation type="journal article" date="2023" name="G3 (Bethesda)">
        <title>Genome assembly and association tests identify interacting loci associated with vigor, precocity, and sex in interspecific pistachio rootstocks.</title>
        <authorList>
            <person name="Palmer W."/>
            <person name="Jacygrad E."/>
            <person name="Sagayaradj S."/>
            <person name="Cavanaugh K."/>
            <person name="Han R."/>
            <person name="Bertier L."/>
            <person name="Beede B."/>
            <person name="Kafkas S."/>
            <person name="Golino D."/>
            <person name="Preece J."/>
            <person name="Michelmore R."/>
        </authorList>
    </citation>
    <scope>NUCLEOTIDE SEQUENCE [LARGE SCALE GENOMIC DNA]</scope>
</reference>
<dbReference type="EMBL" id="CM047903">
    <property type="protein sequence ID" value="KAJ0092840.1"/>
    <property type="molecule type" value="Genomic_DNA"/>
</dbReference>
<proteinExistence type="predicted"/>
<comment type="caution">
    <text evidence="1">The sequence shown here is derived from an EMBL/GenBank/DDBJ whole genome shotgun (WGS) entry which is preliminary data.</text>
</comment>
<accession>A0ACC1B1L4</accession>
<gene>
    <name evidence="1" type="ORF">Patl1_26912</name>
</gene>
<name>A0ACC1B1L4_9ROSI</name>
<evidence type="ECO:0000313" key="1">
    <source>
        <dbReference type="EMBL" id="KAJ0092840.1"/>
    </source>
</evidence>
<dbReference type="Proteomes" id="UP001164250">
    <property type="component" value="Chromosome 7"/>
</dbReference>